<reference evidence="2" key="1">
    <citation type="submission" date="2018-05" db="EMBL/GenBank/DDBJ databases">
        <authorList>
            <person name="Lanie J.A."/>
            <person name="Ng W.-L."/>
            <person name="Kazmierczak K.M."/>
            <person name="Andrzejewski T.M."/>
            <person name="Davidsen T.M."/>
            <person name="Wayne K.J."/>
            <person name="Tettelin H."/>
            <person name="Glass J.I."/>
            <person name="Rusch D."/>
            <person name="Podicherti R."/>
            <person name="Tsui H.-C.T."/>
            <person name="Winkler M.E."/>
        </authorList>
    </citation>
    <scope>NUCLEOTIDE SEQUENCE</scope>
</reference>
<dbReference type="AlphaFoldDB" id="A0A382NKG0"/>
<dbReference type="SUPFAM" id="SSF63829">
    <property type="entry name" value="Calcium-dependent phosphotriesterase"/>
    <property type="match status" value="1"/>
</dbReference>
<dbReference type="InterPro" id="IPR050952">
    <property type="entry name" value="TRIM-NHL_E3_ligases"/>
</dbReference>
<accession>A0A382NKG0</accession>
<dbReference type="InterPro" id="IPR001258">
    <property type="entry name" value="NHL_repeat"/>
</dbReference>
<evidence type="ECO:0000256" key="1">
    <source>
        <dbReference type="ARBA" id="ARBA00022737"/>
    </source>
</evidence>
<dbReference type="InterPro" id="IPR011042">
    <property type="entry name" value="6-blade_b-propeller_TolB-like"/>
</dbReference>
<dbReference type="Gene3D" id="2.120.10.30">
    <property type="entry name" value="TolB, C-terminal domain"/>
    <property type="match status" value="2"/>
</dbReference>
<dbReference type="Pfam" id="PF01436">
    <property type="entry name" value="NHL"/>
    <property type="match status" value="2"/>
</dbReference>
<organism evidence="2">
    <name type="scientific">marine metagenome</name>
    <dbReference type="NCBI Taxonomy" id="408172"/>
    <lineage>
        <taxon>unclassified sequences</taxon>
        <taxon>metagenomes</taxon>
        <taxon>ecological metagenomes</taxon>
    </lineage>
</organism>
<dbReference type="PANTHER" id="PTHR24104">
    <property type="entry name" value="E3 UBIQUITIN-PROTEIN LIGASE NHLRC1-RELATED"/>
    <property type="match status" value="1"/>
</dbReference>
<dbReference type="PANTHER" id="PTHR24104:SF25">
    <property type="entry name" value="PROTEIN LIN-41"/>
    <property type="match status" value="1"/>
</dbReference>
<dbReference type="CDD" id="cd14958">
    <property type="entry name" value="NHL_PAL_like"/>
    <property type="match status" value="1"/>
</dbReference>
<evidence type="ECO:0000313" key="2">
    <source>
        <dbReference type="EMBL" id="SVC61689.1"/>
    </source>
</evidence>
<dbReference type="GO" id="GO:0008270">
    <property type="term" value="F:zinc ion binding"/>
    <property type="evidence" value="ECO:0007669"/>
    <property type="project" value="UniProtKB-KW"/>
</dbReference>
<sequence length="337" mass="38220">MPTNEIEERYHRNPYTEGSIQDMPGKIGMERFTYETAEGWEKIPEGYEFPDASGVTVDSDDNVYILNRGAHPVIVLDKDGNFLRSFGEGEFDQRAHGIHCSPDNFIYTVNDSQHCIKKYTREGKLLMVIGEENKAAEKWSGTPFHRPTNMAVSPNTGDVFVTDGYGNSRVHRYSAEGKHIVSWGSPGVEPGEFQVPHNVVIDKDENVYVTDRENYRLQVFNNTGELQAIWQNIYRPQALCMDQKGIIYVGEMLMDTELFDYPMVGHRLNVFNADGERLARIGDAMLGDGPTQFIAPHGFGVDSQGNLYVGEVSYTVYGRRLEPPRQFRCFRKLQLVG</sequence>
<protein>
    <recommendedName>
        <fullName evidence="3">Peptidylamidoglycolate lyase</fullName>
    </recommendedName>
</protein>
<dbReference type="EMBL" id="UINC01101121">
    <property type="protein sequence ID" value="SVC61689.1"/>
    <property type="molecule type" value="Genomic_DNA"/>
</dbReference>
<proteinExistence type="predicted"/>
<gene>
    <name evidence="2" type="ORF">METZ01_LOCUS314543</name>
</gene>
<keyword evidence="1" id="KW-0677">Repeat</keyword>
<dbReference type="PROSITE" id="PS51125">
    <property type="entry name" value="NHL"/>
    <property type="match status" value="1"/>
</dbReference>
<name>A0A382NKG0_9ZZZZ</name>
<evidence type="ECO:0008006" key="3">
    <source>
        <dbReference type="Google" id="ProtNLM"/>
    </source>
</evidence>